<evidence type="ECO:0000256" key="1">
    <source>
        <dbReference type="ARBA" id="ARBA00023015"/>
    </source>
</evidence>
<keyword evidence="3" id="KW-0804">Transcription</keyword>
<accession>A0ABV4CJ61</accession>
<dbReference type="PANTHER" id="PTHR43537:SF24">
    <property type="entry name" value="GLUCONATE OPERON TRANSCRIPTIONAL REPRESSOR"/>
    <property type="match status" value="1"/>
</dbReference>
<dbReference type="PROSITE" id="PS50949">
    <property type="entry name" value="HTH_GNTR"/>
    <property type="match status" value="1"/>
</dbReference>
<dbReference type="SUPFAM" id="SSF48008">
    <property type="entry name" value="GntR ligand-binding domain-like"/>
    <property type="match status" value="1"/>
</dbReference>
<organism evidence="5 6">
    <name type="scientific">Saccharopolyspora cebuensis</name>
    <dbReference type="NCBI Taxonomy" id="418759"/>
    <lineage>
        <taxon>Bacteria</taxon>
        <taxon>Bacillati</taxon>
        <taxon>Actinomycetota</taxon>
        <taxon>Actinomycetes</taxon>
        <taxon>Pseudonocardiales</taxon>
        <taxon>Pseudonocardiaceae</taxon>
        <taxon>Saccharopolyspora</taxon>
    </lineage>
</organism>
<keyword evidence="1" id="KW-0805">Transcription regulation</keyword>
<dbReference type="InterPro" id="IPR011711">
    <property type="entry name" value="GntR_C"/>
</dbReference>
<dbReference type="SMART" id="SM00345">
    <property type="entry name" value="HTH_GNTR"/>
    <property type="match status" value="1"/>
</dbReference>
<dbReference type="EMBL" id="JBGEHV010000022">
    <property type="protein sequence ID" value="MEY8040508.1"/>
    <property type="molecule type" value="Genomic_DNA"/>
</dbReference>
<evidence type="ECO:0000313" key="5">
    <source>
        <dbReference type="EMBL" id="MEY8040508.1"/>
    </source>
</evidence>
<evidence type="ECO:0000256" key="2">
    <source>
        <dbReference type="ARBA" id="ARBA00023125"/>
    </source>
</evidence>
<name>A0ABV4CJ61_9PSEU</name>
<dbReference type="PANTHER" id="PTHR43537">
    <property type="entry name" value="TRANSCRIPTIONAL REGULATOR, GNTR FAMILY"/>
    <property type="match status" value="1"/>
</dbReference>
<evidence type="ECO:0000313" key="6">
    <source>
        <dbReference type="Proteomes" id="UP001564626"/>
    </source>
</evidence>
<evidence type="ECO:0000259" key="4">
    <source>
        <dbReference type="PROSITE" id="PS50949"/>
    </source>
</evidence>
<dbReference type="Pfam" id="PF07729">
    <property type="entry name" value="FCD"/>
    <property type="match status" value="1"/>
</dbReference>
<dbReference type="PRINTS" id="PR00035">
    <property type="entry name" value="HTHGNTR"/>
</dbReference>
<dbReference type="InterPro" id="IPR000524">
    <property type="entry name" value="Tscrpt_reg_HTH_GntR"/>
</dbReference>
<dbReference type="Gene3D" id="1.20.120.530">
    <property type="entry name" value="GntR ligand-binding domain-like"/>
    <property type="match status" value="1"/>
</dbReference>
<dbReference type="RefSeq" id="WP_345363297.1">
    <property type="nucleotide sequence ID" value="NZ_BAABII010000010.1"/>
</dbReference>
<dbReference type="InterPro" id="IPR008920">
    <property type="entry name" value="TF_FadR/GntR_C"/>
</dbReference>
<feature type="domain" description="HTH gntR-type" evidence="4">
    <location>
        <begin position="1"/>
        <end position="68"/>
    </location>
</feature>
<reference evidence="5 6" key="1">
    <citation type="submission" date="2024-08" db="EMBL/GenBank/DDBJ databases">
        <title>Genome mining of Saccharopolyspora cebuensis PGLac3 from Nigerian medicinal plant.</title>
        <authorList>
            <person name="Ezeobiora C.E."/>
            <person name="Igbokwe N.H."/>
            <person name="Amin D.H."/>
            <person name="Mendie U.E."/>
        </authorList>
    </citation>
    <scope>NUCLEOTIDE SEQUENCE [LARGE SCALE GENOMIC DNA]</scope>
    <source>
        <strain evidence="5 6">PGLac3</strain>
    </source>
</reference>
<dbReference type="CDD" id="cd07377">
    <property type="entry name" value="WHTH_GntR"/>
    <property type="match status" value="1"/>
</dbReference>
<sequence>MSAVDRAHAEIRGAIIEGRYEPGVMLSESELASALGVSRTPVRTALARLQDEGWVTIYSKRGALVRGLSAEELHHSADVRQTLQIIGVERAGEEDRAAVRPRLEEMLVKQERALADGPFDTFVDFAIRFHRVFVELAGNPLFTDFYDKLRDRQAMMLLRSESVVVERASEVVGEHRELMELAVAGEVVAFAETLRQHRDEIFKPLVRAAGGEGESVG</sequence>
<keyword evidence="2" id="KW-0238">DNA-binding</keyword>
<evidence type="ECO:0000256" key="3">
    <source>
        <dbReference type="ARBA" id="ARBA00023163"/>
    </source>
</evidence>
<keyword evidence="6" id="KW-1185">Reference proteome</keyword>
<dbReference type="InterPro" id="IPR036388">
    <property type="entry name" value="WH-like_DNA-bd_sf"/>
</dbReference>
<comment type="caution">
    <text evidence="5">The sequence shown here is derived from an EMBL/GenBank/DDBJ whole genome shotgun (WGS) entry which is preliminary data.</text>
</comment>
<dbReference type="SMART" id="SM00895">
    <property type="entry name" value="FCD"/>
    <property type="match status" value="1"/>
</dbReference>
<gene>
    <name evidence="5" type="ORF">AB8O55_13960</name>
</gene>
<protein>
    <submittedName>
        <fullName evidence="5">GntR family transcriptional regulator</fullName>
    </submittedName>
</protein>
<dbReference type="InterPro" id="IPR036390">
    <property type="entry name" value="WH_DNA-bd_sf"/>
</dbReference>
<dbReference type="Gene3D" id="1.10.10.10">
    <property type="entry name" value="Winged helix-like DNA-binding domain superfamily/Winged helix DNA-binding domain"/>
    <property type="match status" value="1"/>
</dbReference>
<dbReference type="SUPFAM" id="SSF46785">
    <property type="entry name" value="Winged helix' DNA-binding domain"/>
    <property type="match status" value="1"/>
</dbReference>
<dbReference type="Pfam" id="PF00392">
    <property type="entry name" value="GntR"/>
    <property type="match status" value="1"/>
</dbReference>
<proteinExistence type="predicted"/>
<dbReference type="Proteomes" id="UP001564626">
    <property type="component" value="Unassembled WGS sequence"/>
</dbReference>